<dbReference type="InterPro" id="IPR017930">
    <property type="entry name" value="Myb_dom"/>
</dbReference>
<dbReference type="InterPro" id="IPR017884">
    <property type="entry name" value="SANT_dom"/>
</dbReference>
<comment type="similarity">
    <text evidence="6">Belongs to the SMARCC family.</text>
</comment>
<dbReference type="InterPro" id="IPR032451">
    <property type="entry name" value="SMARCC_C"/>
</dbReference>
<keyword evidence="2" id="KW-0156">Chromatin regulator</keyword>
<dbReference type="CDD" id="cd00167">
    <property type="entry name" value="SANT"/>
    <property type="match status" value="1"/>
</dbReference>
<dbReference type="PROSITE" id="PS50934">
    <property type="entry name" value="SWIRM"/>
    <property type="match status" value="1"/>
</dbReference>
<feature type="region of interest" description="Disordered" evidence="7">
    <location>
        <begin position="75"/>
        <end position="99"/>
    </location>
</feature>
<dbReference type="GO" id="GO:0006355">
    <property type="term" value="P:regulation of DNA-templated transcription"/>
    <property type="evidence" value="ECO:0007669"/>
    <property type="project" value="UniProtKB-ARBA"/>
</dbReference>
<dbReference type="Pfam" id="PF04433">
    <property type="entry name" value="SWIRM"/>
    <property type="match status" value="1"/>
</dbReference>
<protein>
    <submittedName>
        <fullName evidence="12">Uncharacterized protein</fullName>
    </submittedName>
</protein>
<dbReference type="PANTHER" id="PTHR15381">
    <property type="entry name" value="CHONDROITIN SULFATE PROTEOGLYCAN 5 -RELATED"/>
    <property type="match status" value="1"/>
</dbReference>
<dbReference type="SUPFAM" id="SSF46689">
    <property type="entry name" value="Homeodomain-like"/>
    <property type="match status" value="2"/>
</dbReference>
<sequence>MSKVAPKHLKRKNLKFANISKKLKLSTEKKDVIPELTFKPQSPLIETDKFLEQPLEKLIDRRIPVEKPLEKILDEEKTSDENAMSVEVENSQETKEDKEDSYIKLEERPFFDDDKVIEQTHHIIIPSYSTWFDYDSVNELEKRSLPEFFNSCNKSKTPEVYVAYRNFMIDTYRLNPMEYLTSTACRRTLAGDVCAIMRIHAFLEQWGLINYQLESNSKPSEMAPPPTSHLHVLADSPLGIQNASQFRLNSNSQDKQILDLDTHTEKVSQIGQFKLKVDQYSDKIKKHNKVVCEAMRCWTEQETLLLLEAVEMFKDDWNKVAQHVGSRTQDECILHFLRLPIEDQFLDKLPSGPFSFQPIPFSKLGNPVVSIIAFLASIVDSKVVNVATDSALSLYNKIKEEEVPHHIIDEHIKRIRESKIEGTFDPKFRLEETGIYGTERSEMHFDDDNSENPVTDSKQDKVKIENNVQKDNEKAAVHALVAAAVKAKKLAEGEEQKMRCLIQLLIETQMKKFEIKLQQFRELELMIVKEKEILEYQKQQLISERQSFHLEQLEVAEQRAKQQAQLKLNPGD</sequence>
<keyword evidence="5" id="KW-0539">Nucleus</keyword>
<evidence type="ECO:0000313" key="13">
    <source>
        <dbReference type="Proteomes" id="UP001431783"/>
    </source>
</evidence>
<organism evidence="12 13">
    <name type="scientific">Henosepilachna vigintioctopunctata</name>
    <dbReference type="NCBI Taxonomy" id="420089"/>
    <lineage>
        <taxon>Eukaryota</taxon>
        <taxon>Metazoa</taxon>
        <taxon>Ecdysozoa</taxon>
        <taxon>Arthropoda</taxon>
        <taxon>Hexapoda</taxon>
        <taxon>Insecta</taxon>
        <taxon>Pterygota</taxon>
        <taxon>Neoptera</taxon>
        <taxon>Endopterygota</taxon>
        <taxon>Coleoptera</taxon>
        <taxon>Polyphaga</taxon>
        <taxon>Cucujiformia</taxon>
        <taxon>Coccinelloidea</taxon>
        <taxon>Coccinellidae</taxon>
        <taxon>Epilachninae</taxon>
        <taxon>Epilachnini</taxon>
        <taxon>Henosepilachna</taxon>
    </lineage>
</organism>
<dbReference type="Gene3D" id="1.10.10.10">
    <property type="entry name" value="Winged helix-like DNA-binding domain superfamily/Winged helix DNA-binding domain"/>
    <property type="match status" value="1"/>
</dbReference>
<evidence type="ECO:0000256" key="4">
    <source>
        <dbReference type="ARBA" id="ARBA00023163"/>
    </source>
</evidence>
<evidence type="ECO:0000256" key="3">
    <source>
        <dbReference type="ARBA" id="ARBA00023015"/>
    </source>
</evidence>
<dbReference type="GO" id="GO:0045202">
    <property type="term" value="C:synapse"/>
    <property type="evidence" value="ECO:0007669"/>
    <property type="project" value="TreeGrafter"/>
</dbReference>
<dbReference type="GO" id="GO:0006325">
    <property type="term" value="P:chromatin organization"/>
    <property type="evidence" value="ECO:0007669"/>
    <property type="project" value="UniProtKB-KW"/>
</dbReference>
<evidence type="ECO:0000259" key="11">
    <source>
        <dbReference type="PROSITE" id="PS51294"/>
    </source>
</evidence>
<dbReference type="Pfam" id="PF16495">
    <property type="entry name" value="SWIRM-assoc_1"/>
    <property type="match status" value="1"/>
</dbReference>
<keyword evidence="13" id="KW-1185">Reference proteome</keyword>
<feature type="domain" description="Myb-like" evidence="8">
    <location>
        <begin position="298"/>
        <end position="340"/>
    </location>
</feature>
<dbReference type="PANTHER" id="PTHR15381:SF1">
    <property type="entry name" value="CHONDROITIN SULFATE PROTEOGLYCAN 5"/>
    <property type="match status" value="1"/>
</dbReference>
<dbReference type="PROSITE" id="PS50090">
    <property type="entry name" value="MYB_LIKE"/>
    <property type="match status" value="1"/>
</dbReference>
<dbReference type="GO" id="GO:0048858">
    <property type="term" value="P:cell projection morphogenesis"/>
    <property type="evidence" value="ECO:0007669"/>
    <property type="project" value="TreeGrafter"/>
</dbReference>
<feature type="domain" description="HTH myb-type" evidence="11">
    <location>
        <begin position="296"/>
        <end position="344"/>
    </location>
</feature>
<evidence type="ECO:0000256" key="1">
    <source>
        <dbReference type="ARBA" id="ARBA00004123"/>
    </source>
</evidence>
<dbReference type="Pfam" id="PF16498">
    <property type="entry name" value="SWIRM-assoc_3"/>
    <property type="match status" value="1"/>
</dbReference>
<dbReference type="Proteomes" id="UP001431783">
    <property type="component" value="Unassembled WGS sequence"/>
</dbReference>
<dbReference type="InterPro" id="IPR001005">
    <property type="entry name" value="SANT/Myb"/>
</dbReference>
<dbReference type="Gene3D" id="1.10.10.60">
    <property type="entry name" value="Homeodomain-like"/>
    <property type="match status" value="1"/>
</dbReference>
<feature type="domain" description="SANT" evidence="10">
    <location>
        <begin position="293"/>
        <end position="344"/>
    </location>
</feature>
<dbReference type="PROSITE" id="PS51293">
    <property type="entry name" value="SANT"/>
    <property type="match status" value="1"/>
</dbReference>
<dbReference type="FunFam" id="1.10.10.60:FF:000014">
    <property type="entry name" value="SWI/SNF complex subunit SMARCC2 isoform C"/>
    <property type="match status" value="1"/>
</dbReference>
<dbReference type="Pfam" id="PF00249">
    <property type="entry name" value="Myb_DNA-binding"/>
    <property type="match status" value="1"/>
</dbReference>
<dbReference type="SMART" id="SM00717">
    <property type="entry name" value="SANT"/>
    <property type="match status" value="1"/>
</dbReference>
<comment type="caution">
    <text evidence="12">The sequence shown here is derived from an EMBL/GenBank/DDBJ whole genome shotgun (WGS) entry which is preliminary data.</text>
</comment>
<evidence type="ECO:0000259" key="8">
    <source>
        <dbReference type="PROSITE" id="PS50090"/>
    </source>
</evidence>
<evidence type="ECO:0000313" key="12">
    <source>
        <dbReference type="EMBL" id="KAK9884257.1"/>
    </source>
</evidence>
<keyword evidence="3" id="KW-0805">Transcription regulation</keyword>
<dbReference type="InterPro" id="IPR007526">
    <property type="entry name" value="SWIRM"/>
</dbReference>
<evidence type="ECO:0000256" key="5">
    <source>
        <dbReference type="ARBA" id="ARBA00023242"/>
    </source>
</evidence>
<dbReference type="GO" id="GO:0016514">
    <property type="term" value="C:SWI/SNF complex"/>
    <property type="evidence" value="ECO:0007669"/>
    <property type="project" value="UniProtKB-ARBA"/>
</dbReference>
<evidence type="ECO:0000259" key="10">
    <source>
        <dbReference type="PROSITE" id="PS51293"/>
    </source>
</evidence>
<dbReference type="InterPro" id="IPR036388">
    <property type="entry name" value="WH-like_DNA-bd_sf"/>
</dbReference>
<keyword evidence="4" id="KW-0804">Transcription</keyword>
<dbReference type="PROSITE" id="PS51294">
    <property type="entry name" value="HTH_MYB"/>
    <property type="match status" value="1"/>
</dbReference>
<dbReference type="InterPro" id="IPR009057">
    <property type="entry name" value="Homeodomain-like_sf"/>
</dbReference>
<feature type="domain" description="SWIRM" evidence="9">
    <location>
        <begin position="123"/>
        <end position="220"/>
    </location>
</feature>
<dbReference type="FunFam" id="1.10.10.10:FF:000020">
    <property type="entry name" value="SWI/SNF complex subunit SMARCC2 isoform c"/>
    <property type="match status" value="1"/>
</dbReference>
<gene>
    <name evidence="12" type="ORF">WA026_005207</name>
</gene>
<evidence type="ECO:0000256" key="2">
    <source>
        <dbReference type="ARBA" id="ARBA00022853"/>
    </source>
</evidence>
<evidence type="ECO:0000256" key="7">
    <source>
        <dbReference type="SAM" id="MobiDB-lite"/>
    </source>
</evidence>
<accession>A0AAW1UUX6</accession>
<evidence type="ECO:0000259" key="9">
    <source>
        <dbReference type="PROSITE" id="PS50934"/>
    </source>
</evidence>
<comment type="subcellular location">
    <subcellularLocation>
        <location evidence="1">Nucleus</location>
    </subcellularLocation>
</comment>
<name>A0AAW1UUX6_9CUCU</name>
<evidence type="ECO:0000256" key="6">
    <source>
        <dbReference type="ARBA" id="ARBA00049655"/>
    </source>
</evidence>
<dbReference type="EMBL" id="JARQZJ010000092">
    <property type="protein sequence ID" value="KAK9884257.1"/>
    <property type="molecule type" value="Genomic_DNA"/>
</dbReference>
<reference evidence="12 13" key="1">
    <citation type="submission" date="2023-03" db="EMBL/GenBank/DDBJ databases">
        <title>Genome insight into feeding habits of ladybird beetles.</title>
        <authorList>
            <person name="Li H.-S."/>
            <person name="Huang Y.-H."/>
            <person name="Pang H."/>
        </authorList>
    </citation>
    <scope>NUCLEOTIDE SEQUENCE [LARGE SCALE GENOMIC DNA]</scope>
    <source>
        <strain evidence="12">SYSU_2023b</strain>
        <tissue evidence="12">Whole body</tissue>
    </source>
</reference>
<dbReference type="AlphaFoldDB" id="A0AAW1UUX6"/>
<dbReference type="InterPro" id="IPR032448">
    <property type="entry name" value="SWIRM-assoc"/>
</dbReference>
<proteinExistence type="inferred from homology"/>